<evidence type="ECO:0000313" key="8">
    <source>
        <dbReference type="EMBL" id="MPM85204.1"/>
    </source>
</evidence>
<feature type="transmembrane region" description="Helical" evidence="7">
    <location>
        <begin position="44"/>
        <end position="64"/>
    </location>
</feature>
<evidence type="ECO:0000256" key="6">
    <source>
        <dbReference type="ARBA" id="ARBA00023136"/>
    </source>
</evidence>
<evidence type="ECO:0000256" key="1">
    <source>
        <dbReference type="ARBA" id="ARBA00004651"/>
    </source>
</evidence>
<organism evidence="8">
    <name type="scientific">bioreactor metagenome</name>
    <dbReference type="NCBI Taxonomy" id="1076179"/>
    <lineage>
        <taxon>unclassified sequences</taxon>
        <taxon>metagenomes</taxon>
        <taxon>ecological metagenomes</taxon>
    </lineage>
</organism>
<dbReference type="GO" id="GO:0015297">
    <property type="term" value="F:antiporter activity"/>
    <property type="evidence" value="ECO:0007669"/>
    <property type="project" value="InterPro"/>
</dbReference>
<dbReference type="InterPro" id="IPR052031">
    <property type="entry name" value="Membrane_Transporter-Flippase"/>
</dbReference>
<dbReference type="PANTHER" id="PTHR43549:SF2">
    <property type="entry name" value="MULTIDRUG RESISTANCE PROTEIN NORM-RELATED"/>
    <property type="match status" value="1"/>
</dbReference>
<dbReference type="Pfam" id="PF01554">
    <property type="entry name" value="MatE"/>
    <property type="match status" value="1"/>
</dbReference>
<dbReference type="GO" id="GO:0042910">
    <property type="term" value="F:xenobiotic transmembrane transporter activity"/>
    <property type="evidence" value="ECO:0007669"/>
    <property type="project" value="InterPro"/>
</dbReference>
<comment type="subcellular location">
    <subcellularLocation>
        <location evidence="1">Cell membrane</location>
        <topology evidence="1">Multi-pass membrane protein</topology>
    </subcellularLocation>
</comment>
<keyword evidence="2" id="KW-0813">Transport</keyword>
<feature type="transmembrane region" description="Helical" evidence="7">
    <location>
        <begin position="84"/>
        <end position="108"/>
    </location>
</feature>
<dbReference type="AlphaFoldDB" id="A0A645D784"/>
<gene>
    <name evidence="8" type="ORF">SDC9_132282</name>
</gene>
<evidence type="ECO:0000256" key="7">
    <source>
        <dbReference type="SAM" id="Phobius"/>
    </source>
</evidence>
<name>A0A645D784_9ZZZZ</name>
<feature type="transmembrane region" description="Helical" evidence="7">
    <location>
        <begin position="120"/>
        <end position="142"/>
    </location>
</feature>
<keyword evidence="4 7" id="KW-0812">Transmembrane</keyword>
<evidence type="ECO:0000256" key="2">
    <source>
        <dbReference type="ARBA" id="ARBA00022448"/>
    </source>
</evidence>
<comment type="caution">
    <text evidence="8">The sequence shown here is derived from an EMBL/GenBank/DDBJ whole genome shotgun (WGS) entry which is preliminary data.</text>
</comment>
<protein>
    <recommendedName>
        <fullName evidence="9">FMN/FAD exporter YeeO</fullName>
    </recommendedName>
</protein>
<keyword evidence="6 7" id="KW-0472">Membrane</keyword>
<proteinExistence type="predicted"/>
<sequence length="154" mass="16309">MAGSAASSNIEGFVYVAMNAVYQATLSFTSQNVGAGRMDRVNRILLTGLGCVTATGLVLCVGAWQGGRLLLGIYSGDAAVVEAGFVRLGIICGPYFICGMMDTMVGALRGLGYSVMPMMVSLMGACALRLVWIATVFQIPAYHTPECVYWSYPL</sequence>
<accession>A0A645D784</accession>
<evidence type="ECO:0000256" key="4">
    <source>
        <dbReference type="ARBA" id="ARBA00022692"/>
    </source>
</evidence>
<evidence type="ECO:0000256" key="3">
    <source>
        <dbReference type="ARBA" id="ARBA00022475"/>
    </source>
</evidence>
<dbReference type="EMBL" id="VSSQ01033562">
    <property type="protein sequence ID" value="MPM85204.1"/>
    <property type="molecule type" value="Genomic_DNA"/>
</dbReference>
<dbReference type="InterPro" id="IPR002528">
    <property type="entry name" value="MATE_fam"/>
</dbReference>
<keyword evidence="5 7" id="KW-1133">Transmembrane helix</keyword>
<evidence type="ECO:0008006" key="9">
    <source>
        <dbReference type="Google" id="ProtNLM"/>
    </source>
</evidence>
<keyword evidence="3" id="KW-1003">Cell membrane</keyword>
<reference evidence="8" key="1">
    <citation type="submission" date="2019-08" db="EMBL/GenBank/DDBJ databases">
        <authorList>
            <person name="Kucharzyk K."/>
            <person name="Murdoch R.W."/>
            <person name="Higgins S."/>
            <person name="Loffler F."/>
        </authorList>
    </citation>
    <scope>NUCLEOTIDE SEQUENCE</scope>
</reference>
<evidence type="ECO:0000256" key="5">
    <source>
        <dbReference type="ARBA" id="ARBA00022989"/>
    </source>
</evidence>
<dbReference type="GO" id="GO:0005886">
    <property type="term" value="C:plasma membrane"/>
    <property type="evidence" value="ECO:0007669"/>
    <property type="project" value="UniProtKB-SubCell"/>
</dbReference>
<dbReference type="PANTHER" id="PTHR43549">
    <property type="entry name" value="MULTIDRUG RESISTANCE PROTEIN YPNP-RELATED"/>
    <property type="match status" value="1"/>
</dbReference>